<dbReference type="KEGG" id="agv:OJF2_34940"/>
<name>A0A5B9W434_9BACT</name>
<dbReference type="OrthoDB" id="5292613at2"/>
<evidence type="ECO:0000313" key="2">
    <source>
        <dbReference type="Proteomes" id="UP000324233"/>
    </source>
</evidence>
<dbReference type="InterPro" id="IPR008508">
    <property type="entry name" value="Bax1"/>
</dbReference>
<reference evidence="1 2" key="1">
    <citation type="submission" date="2019-08" db="EMBL/GenBank/DDBJ databases">
        <title>Deep-cultivation of Planctomycetes and their phenomic and genomic characterization uncovers novel biology.</title>
        <authorList>
            <person name="Wiegand S."/>
            <person name="Jogler M."/>
            <person name="Boedeker C."/>
            <person name="Pinto D."/>
            <person name="Vollmers J."/>
            <person name="Rivas-Marin E."/>
            <person name="Kohn T."/>
            <person name="Peeters S.H."/>
            <person name="Heuer A."/>
            <person name="Rast P."/>
            <person name="Oberbeckmann S."/>
            <person name="Bunk B."/>
            <person name="Jeske O."/>
            <person name="Meyerdierks A."/>
            <person name="Storesund J.E."/>
            <person name="Kallscheuer N."/>
            <person name="Luecker S."/>
            <person name="Lage O.M."/>
            <person name="Pohl T."/>
            <person name="Merkel B.J."/>
            <person name="Hornburger P."/>
            <person name="Mueller R.-W."/>
            <person name="Bruemmer F."/>
            <person name="Labrenz M."/>
            <person name="Spormann A.M."/>
            <person name="Op den Camp H."/>
            <person name="Overmann J."/>
            <person name="Amann R."/>
            <person name="Jetten M.S.M."/>
            <person name="Mascher T."/>
            <person name="Medema M.H."/>
            <person name="Devos D.P."/>
            <person name="Kaster A.-K."/>
            <person name="Ovreas L."/>
            <person name="Rohde M."/>
            <person name="Galperin M.Y."/>
            <person name="Jogler C."/>
        </authorList>
    </citation>
    <scope>NUCLEOTIDE SEQUENCE [LARGE SCALE GENOMIC DNA]</scope>
    <source>
        <strain evidence="1 2">OJF2</strain>
    </source>
</reference>
<dbReference type="PANTHER" id="PTHR39640:SF1">
    <property type="entry name" value="DUF790 FAMILY PROTEIN"/>
    <property type="match status" value="1"/>
</dbReference>
<dbReference type="Proteomes" id="UP000324233">
    <property type="component" value="Chromosome"/>
</dbReference>
<dbReference type="RefSeq" id="WP_148594808.1">
    <property type="nucleotide sequence ID" value="NZ_CP042997.1"/>
</dbReference>
<dbReference type="AlphaFoldDB" id="A0A5B9W434"/>
<sequence length="430" mass="48686">MLTGDLVRVRGSKDRIIPLYLNRSSEQWLEAAESLLAIFRENVGMTRGEIEGEIDDLFGGGGKATLVHRGLAKVLEDRAEFEVVSDVPPETIRDKVFSAAAEARRKLREDRPAPVGEADGMALSARPAFHRDEILAAVSAELKLEPEILLQGMFADLRDENRLLKFEDMTAQRLIDRYNVALAQAVLLRSVRVEVEVRNEGPTRYRQIFRRLKFHRLVYKVDGTMDDGYKIYIDGPASLFSATTRYGLQMAMFLPALLHCDDFRLDAELRWGPRREPRSFHLDASVGLMTHQLDQGTYIPAEIPAFVERFRQVVPDWELTDTTDVIELGREGVWVPDYRAVHKATGTDVFIEVVGFWKRSSLDRLLRLLPRHGPPRFVLIISDKLKVDEGALGELSGPILWFKEIPSAPELGAMLGSLLKPGEKPERLFE</sequence>
<dbReference type="Pfam" id="PF05626">
    <property type="entry name" value="DUF790"/>
    <property type="match status" value="1"/>
</dbReference>
<evidence type="ECO:0008006" key="3">
    <source>
        <dbReference type="Google" id="ProtNLM"/>
    </source>
</evidence>
<evidence type="ECO:0000313" key="1">
    <source>
        <dbReference type="EMBL" id="QEH34949.1"/>
    </source>
</evidence>
<proteinExistence type="predicted"/>
<gene>
    <name evidence="1" type="ORF">OJF2_34940</name>
</gene>
<protein>
    <recommendedName>
        <fullName evidence="3">DUF790 family protein</fullName>
    </recommendedName>
</protein>
<dbReference type="EMBL" id="CP042997">
    <property type="protein sequence ID" value="QEH34949.1"/>
    <property type="molecule type" value="Genomic_DNA"/>
</dbReference>
<keyword evidence="2" id="KW-1185">Reference proteome</keyword>
<dbReference type="PANTHER" id="PTHR39640">
    <property type="entry name" value="VNG6129C"/>
    <property type="match status" value="1"/>
</dbReference>
<accession>A0A5B9W434</accession>
<dbReference type="PIRSF" id="PIRSF019435">
    <property type="entry name" value="UCP019435"/>
    <property type="match status" value="1"/>
</dbReference>
<organism evidence="1 2">
    <name type="scientific">Aquisphaera giovannonii</name>
    <dbReference type="NCBI Taxonomy" id="406548"/>
    <lineage>
        <taxon>Bacteria</taxon>
        <taxon>Pseudomonadati</taxon>
        <taxon>Planctomycetota</taxon>
        <taxon>Planctomycetia</taxon>
        <taxon>Isosphaerales</taxon>
        <taxon>Isosphaeraceae</taxon>
        <taxon>Aquisphaera</taxon>
    </lineage>
</organism>